<dbReference type="EMBL" id="RQVS01000023">
    <property type="protein sequence ID" value="RRJ85643.1"/>
    <property type="molecule type" value="Genomic_DNA"/>
</dbReference>
<keyword evidence="2" id="KW-1185">Reference proteome</keyword>
<reference evidence="1 2" key="1">
    <citation type="submission" date="2018-11" db="EMBL/GenBank/DDBJ databases">
        <title>YIM 102482-1 draft genome.</title>
        <authorList>
            <person name="Li G."/>
            <person name="Jiang Y."/>
        </authorList>
    </citation>
    <scope>NUCLEOTIDE SEQUENCE [LARGE SCALE GENOMIC DNA]</scope>
    <source>
        <strain evidence="1 2">YIM 102482-1</strain>
    </source>
</reference>
<sequence length="91" mass="10429">MMEKSLALSLQEWDLLLNALRFAEDTYDSLNARLGSPYDVLGDSYLDLRLKIDLYLDSHSGERIMLNVPDPTPLQPFSVHTETMNNGEERQ</sequence>
<protein>
    <submittedName>
        <fullName evidence="1">Uncharacterized protein</fullName>
    </submittedName>
</protein>
<dbReference type="AlphaFoldDB" id="A0A3P3VY98"/>
<dbReference type="RefSeq" id="WP_148097123.1">
    <property type="nucleotide sequence ID" value="NZ_RQVS01000023.1"/>
</dbReference>
<organism evidence="1 2">
    <name type="scientific">Gulosibacter macacae</name>
    <dbReference type="NCBI Taxonomy" id="2488791"/>
    <lineage>
        <taxon>Bacteria</taxon>
        <taxon>Bacillati</taxon>
        <taxon>Actinomycetota</taxon>
        <taxon>Actinomycetes</taxon>
        <taxon>Micrococcales</taxon>
        <taxon>Microbacteriaceae</taxon>
        <taxon>Gulosibacter</taxon>
    </lineage>
</organism>
<evidence type="ECO:0000313" key="2">
    <source>
        <dbReference type="Proteomes" id="UP000274391"/>
    </source>
</evidence>
<dbReference type="Proteomes" id="UP000274391">
    <property type="component" value="Unassembled WGS sequence"/>
</dbReference>
<gene>
    <name evidence="1" type="ORF">EG850_12610</name>
</gene>
<evidence type="ECO:0000313" key="1">
    <source>
        <dbReference type="EMBL" id="RRJ85643.1"/>
    </source>
</evidence>
<proteinExistence type="predicted"/>
<comment type="caution">
    <text evidence="1">The sequence shown here is derived from an EMBL/GenBank/DDBJ whole genome shotgun (WGS) entry which is preliminary data.</text>
</comment>
<accession>A0A3P3VY98</accession>
<name>A0A3P3VY98_9MICO</name>